<protein>
    <submittedName>
        <fullName evidence="1">Diiron oxygenase</fullName>
    </submittedName>
</protein>
<accession>A0ABP6GHH9</accession>
<dbReference type="InterPro" id="IPR025859">
    <property type="entry name" value="AurF/CmlI"/>
</dbReference>
<dbReference type="InterPro" id="IPR012348">
    <property type="entry name" value="RNR-like"/>
</dbReference>
<keyword evidence="2" id="KW-1185">Reference proteome</keyword>
<evidence type="ECO:0000313" key="1">
    <source>
        <dbReference type="EMBL" id="GAA2723865.1"/>
    </source>
</evidence>
<proteinExistence type="predicted"/>
<dbReference type="Proteomes" id="UP001501842">
    <property type="component" value="Unassembled WGS sequence"/>
</dbReference>
<dbReference type="EMBL" id="BAAATZ010000006">
    <property type="protein sequence ID" value="GAA2723865.1"/>
    <property type="molecule type" value="Genomic_DNA"/>
</dbReference>
<name>A0ABP6GHH9_9ACTN</name>
<comment type="caution">
    <text evidence="1">The sequence shown here is derived from an EMBL/GenBank/DDBJ whole genome shotgun (WGS) entry which is preliminary data.</text>
</comment>
<dbReference type="InterPro" id="IPR009078">
    <property type="entry name" value="Ferritin-like_SF"/>
</dbReference>
<evidence type="ECO:0000313" key="2">
    <source>
        <dbReference type="Proteomes" id="UP001501842"/>
    </source>
</evidence>
<dbReference type="SUPFAM" id="SSF47240">
    <property type="entry name" value="Ferritin-like"/>
    <property type="match status" value="1"/>
</dbReference>
<gene>
    <name evidence="1" type="ORF">GCM10010439_20190</name>
</gene>
<sequence>MGTAIAPGRQNWTAHVRCKDGDHTLELQERELTAERLIRTSRKHSFDPDTDVDWDVVADPDRFYLPPAMVSLYETPLWDRMTHRQRVELSKRELCSILTFGISAELALMGALISHAGSTRYGTAHWAYSLIEVEDECRHSRMFARTVETLGLEPSPVPFWQAPMARFLALIDDPMMVFAGALVVEEYTDSLQRVVMADDALHPLFRQVARIHVIEEARHIRFAREELKRQVVRRSPAWRRLRAAGFARGMRLQLSSVIHPSCYTAVGLDPDLARRVARLSPHRRRTEQWLISKATRFLEEIGYLDGRAREIWTKAGYLPA</sequence>
<dbReference type="Gene3D" id="1.10.620.20">
    <property type="entry name" value="Ribonucleotide Reductase, subunit A"/>
    <property type="match status" value="1"/>
</dbReference>
<dbReference type="RefSeq" id="WP_344450000.1">
    <property type="nucleotide sequence ID" value="NZ_BAAATZ010000006.1"/>
</dbReference>
<organism evidence="1 2">
    <name type="scientific">Actinocorallia aurantiaca</name>
    <dbReference type="NCBI Taxonomy" id="46204"/>
    <lineage>
        <taxon>Bacteria</taxon>
        <taxon>Bacillati</taxon>
        <taxon>Actinomycetota</taxon>
        <taxon>Actinomycetes</taxon>
        <taxon>Streptosporangiales</taxon>
        <taxon>Thermomonosporaceae</taxon>
        <taxon>Actinocorallia</taxon>
    </lineage>
</organism>
<dbReference type="Pfam" id="PF11583">
    <property type="entry name" value="AurF"/>
    <property type="match status" value="1"/>
</dbReference>
<reference evidence="2" key="1">
    <citation type="journal article" date="2019" name="Int. J. Syst. Evol. Microbiol.">
        <title>The Global Catalogue of Microorganisms (GCM) 10K type strain sequencing project: providing services to taxonomists for standard genome sequencing and annotation.</title>
        <authorList>
            <consortium name="The Broad Institute Genomics Platform"/>
            <consortium name="The Broad Institute Genome Sequencing Center for Infectious Disease"/>
            <person name="Wu L."/>
            <person name="Ma J."/>
        </authorList>
    </citation>
    <scope>NUCLEOTIDE SEQUENCE [LARGE SCALE GENOMIC DNA]</scope>
    <source>
        <strain evidence="2">JCM 8201</strain>
    </source>
</reference>